<dbReference type="PANTHER" id="PTHR48080">
    <property type="entry name" value="D-GALACTONATE DEHYDRATASE-RELATED"/>
    <property type="match status" value="1"/>
</dbReference>
<dbReference type="Pfam" id="PF02746">
    <property type="entry name" value="MR_MLE_N"/>
    <property type="match status" value="1"/>
</dbReference>
<comment type="cofactor">
    <cofactor evidence="6 7">
        <name>Mg(2+)</name>
        <dbReference type="ChEBI" id="CHEBI:18420"/>
    </cofactor>
    <text evidence="6 7">Binds 1 Mg(2+) ion per subunit.</text>
</comment>
<dbReference type="InterPro" id="IPR013341">
    <property type="entry name" value="Mandelate_racemase_N_dom"/>
</dbReference>
<organism evidence="9 10">
    <name type="scientific">Pannonibacter indicus</name>
    <dbReference type="NCBI Taxonomy" id="466044"/>
    <lineage>
        <taxon>Bacteria</taxon>
        <taxon>Pseudomonadati</taxon>
        <taxon>Pseudomonadota</taxon>
        <taxon>Alphaproteobacteria</taxon>
        <taxon>Hyphomicrobiales</taxon>
        <taxon>Stappiaceae</taxon>
        <taxon>Pannonibacter</taxon>
    </lineage>
</organism>
<dbReference type="PANTHER" id="PTHR48080:SF3">
    <property type="entry name" value="ENOLASE SUPERFAMILY MEMBER DDB_G0284701"/>
    <property type="match status" value="1"/>
</dbReference>
<dbReference type="Proteomes" id="UP000183900">
    <property type="component" value="Unassembled WGS sequence"/>
</dbReference>
<feature type="binding site" evidence="6">
    <location>
        <position position="177"/>
    </location>
    <ligand>
        <name>Mg(2+)</name>
        <dbReference type="ChEBI" id="CHEBI:18420"/>
    </ligand>
</feature>
<evidence type="ECO:0000256" key="4">
    <source>
        <dbReference type="ARBA" id="ARBA00023235"/>
    </source>
</evidence>
<dbReference type="InterPro" id="IPR029017">
    <property type="entry name" value="Enolase-like_N"/>
</dbReference>
<evidence type="ECO:0000259" key="8">
    <source>
        <dbReference type="SMART" id="SM00922"/>
    </source>
</evidence>
<dbReference type="EMBL" id="CYHE01000001">
    <property type="protein sequence ID" value="CUA91817.1"/>
    <property type="molecule type" value="Genomic_DNA"/>
</dbReference>
<reference evidence="10" key="1">
    <citation type="submission" date="2015-08" db="EMBL/GenBank/DDBJ databases">
        <authorList>
            <person name="Varghese N."/>
        </authorList>
    </citation>
    <scope>NUCLEOTIDE SEQUENCE [LARGE SCALE GENOMIC DNA]</scope>
    <source>
        <strain evidence="10">DSM 23407</strain>
    </source>
</reference>
<keyword evidence="4 7" id="KW-0413">Isomerase</keyword>
<evidence type="ECO:0000313" key="10">
    <source>
        <dbReference type="Proteomes" id="UP000183900"/>
    </source>
</evidence>
<dbReference type="Gene3D" id="3.30.390.10">
    <property type="entry name" value="Enolase-like, N-terminal domain"/>
    <property type="match status" value="1"/>
</dbReference>
<accession>A0A0K6HL87</accession>
<evidence type="ECO:0000256" key="6">
    <source>
        <dbReference type="PIRSR" id="PIRSR634603-3"/>
    </source>
</evidence>
<dbReference type="Gene3D" id="3.20.20.120">
    <property type="entry name" value="Enolase-like C-terminal domain"/>
    <property type="match status" value="1"/>
</dbReference>
<dbReference type="OrthoDB" id="9782675at2"/>
<dbReference type="Pfam" id="PF13378">
    <property type="entry name" value="MR_MLE_C"/>
    <property type="match status" value="1"/>
</dbReference>
<feature type="active site" description="Proton acceptor; specific for (S)-substrate epimerization" evidence="5">
    <location>
        <position position="248"/>
    </location>
</feature>
<keyword evidence="2 6" id="KW-0479">Metal-binding</keyword>
<dbReference type="NCBIfam" id="NF042940">
    <property type="entry name" value="racemase_DgcA"/>
    <property type="match status" value="1"/>
</dbReference>
<dbReference type="SMART" id="SM00922">
    <property type="entry name" value="MR_MLE"/>
    <property type="match status" value="1"/>
</dbReference>
<dbReference type="InterPro" id="IPR034603">
    <property type="entry name" value="Dipeptide_epimerase"/>
</dbReference>
<evidence type="ECO:0000256" key="1">
    <source>
        <dbReference type="ARBA" id="ARBA00008031"/>
    </source>
</evidence>
<proteinExistence type="inferred from homology"/>
<gene>
    <name evidence="9" type="ORF">Ga0061067_101108</name>
</gene>
<dbReference type="InterPro" id="IPR013342">
    <property type="entry name" value="Mandelate_racemase_C"/>
</dbReference>
<dbReference type="SFLD" id="SFLDF00010">
    <property type="entry name" value="dipeptide_epimerase"/>
    <property type="match status" value="1"/>
</dbReference>
<dbReference type="InterPro" id="IPR034593">
    <property type="entry name" value="DgoD-like"/>
</dbReference>
<feature type="active site" description="Proton acceptor; specific for (R)-substrate epimerization" evidence="5">
    <location>
        <position position="152"/>
    </location>
</feature>
<keyword evidence="10" id="KW-1185">Reference proteome</keyword>
<protein>
    <recommendedName>
        <fullName evidence="7">Dipeptide epimerase</fullName>
        <ecNumber evidence="7">5.1.1.-</ecNumber>
    </recommendedName>
</protein>
<evidence type="ECO:0000256" key="5">
    <source>
        <dbReference type="PIRSR" id="PIRSR634603-1"/>
    </source>
</evidence>
<name>A0A0K6HL87_9HYPH</name>
<dbReference type="RefSeq" id="WP_055453896.1">
    <property type="nucleotide sequence ID" value="NZ_CYHE01000001.1"/>
</dbReference>
<dbReference type="InterPro" id="IPR029065">
    <property type="entry name" value="Enolase_C-like"/>
</dbReference>
<evidence type="ECO:0000256" key="3">
    <source>
        <dbReference type="ARBA" id="ARBA00022842"/>
    </source>
</evidence>
<dbReference type="GO" id="GO:0016855">
    <property type="term" value="F:racemase and epimerase activity, acting on amino acids and derivatives"/>
    <property type="evidence" value="ECO:0007669"/>
    <property type="project" value="UniProtKB-UniRule"/>
</dbReference>
<comment type="similarity">
    <text evidence="1 7">Belongs to the mandelate racemase/muconate lactonizing enzyme family.</text>
</comment>
<dbReference type="SUPFAM" id="SSF51604">
    <property type="entry name" value="Enolase C-terminal domain-like"/>
    <property type="match status" value="1"/>
</dbReference>
<feature type="binding site" evidence="6">
    <location>
        <position position="226"/>
    </location>
    <ligand>
        <name>Mg(2+)</name>
        <dbReference type="ChEBI" id="CHEBI:18420"/>
    </ligand>
</feature>
<evidence type="ECO:0000256" key="2">
    <source>
        <dbReference type="ARBA" id="ARBA00022723"/>
    </source>
</evidence>
<dbReference type="GO" id="GO:0046872">
    <property type="term" value="F:metal ion binding"/>
    <property type="evidence" value="ECO:0007669"/>
    <property type="project" value="UniProtKB-KW"/>
</dbReference>
<sequence>MASPLTITAAHERFAIEGGFAISRGSRTHADVVTVSISRGGLTGRGECVPYARYGESIASVMQQIEEAAARFGQDISRTLLQADMEAGAARNALDCALWDLEAKTAGTSAAALAGLAALKPLITAYTLSVGTPESMGAAAAKAASRPLLKVKLAGAGDDERIAAVRAAAPEARLIVDANEAWDESCFAVNMAACVAAGVELIEQPLPAGHDGLLASAERPIAVCADESLHTRHELASLRQLYDAVNIKLDKAGGLTEALALAADARALGYKIMTGCMLGTSLGMAPALLVAQTADFVDLDGPLLLTADRDGGLTYEGSLVYPPQSSLWG</sequence>
<dbReference type="InterPro" id="IPR036849">
    <property type="entry name" value="Enolase-like_C_sf"/>
</dbReference>
<dbReference type="SUPFAM" id="SSF54826">
    <property type="entry name" value="Enolase N-terminal domain-like"/>
    <property type="match status" value="1"/>
</dbReference>
<dbReference type="CDD" id="cd03319">
    <property type="entry name" value="L-Ala-DL-Glu_epimerase"/>
    <property type="match status" value="1"/>
</dbReference>
<dbReference type="EC" id="5.1.1.-" evidence="7"/>
<evidence type="ECO:0000256" key="7">
    <source>
        <dbReference type="RuleBase" id="RU366006"/>
    </source>
</evidence>
<feature type="binding site" evidence="6">
    <location>
        <position position="203"/>
    </location>
    <ligand>
        <name>Mg(2+)</name>
        <dbReference type="ChEBI" id="CHEBI:18420"/>
    </ligand>
</feature>
<keyword evidence="3 6" id="KW-0460">Magnesium</keyword>
<dbReference type="AlphaFoldDB" id="A0A0K6HL87"/>
<dbReference type="SFLD" id="SFLDG00180">
    <property type="entry name" value="muconate_cycloisomerase"/>
    <property type="match status" value="1"/>
</dbReference>
<dbReference type="SFLD" id="SFLDS00001">
    <property type="entry name" value="Enolase"/>
    <property type="match status" value="1"/>
</dbReference>
<evidence type="ECO:0000313" key="9">
    <source>
        <dbReference type="EMBL" id="CUA91817.1"/>
    </source>
</evidence>
<feature type="domain" description="Mandelate racemase/muconate lactonizing enzyme C-terminal" evidence="8">
    <location>
        <begin position="133"/>
        <end position="224"/>
    </location>
</feature>